<evidence type="ECO:0000256" key="3">
    <source>
        <dbReference type="ARBA" id="ARBA00022692"/>
    </source>
</evidence>
<dbReference type="PANTHER" id="PTHR23501:SF187">
    <property type="entry name" value="MAJOR FACILITATOR SUPERFAMILY (MFS) PROFILE DOMAIN-CONTAINING PROTEIN"/>
    <property type="match status" value="1"/>
</dbReference>
<accession>A0A8K0SJ19</accession>
<dbReference type="Gene3D" id="1.20.1250.20">
    <property type="entry name" value="MFS general substrate transporter like domains"/>
    <property type="match status" value="1"/>
</dbReference>
<dbReference type="OrthoDB" id="10021397at2759"/>
<dbReference type="SUPFAM" id="SSF103473">
    <property type="entry name" value="MFS general substrate transporter"/>
    <property type="match status" value="1"/>
</dbReference>
<keyword evidence="3 7" id="KW-0812">Transmembrane</keyword>
<keyword evidence="9" id="KW-1185">Reference proteome</keyword>
<reference evidence="8" key="1">
    <citation type="journal article" date="2021" name="Nat. Commun.">
        <title>Genetic determinants of endophytism in the Arabidopsis root mycobiome.</title>
        <authorList>
            <person name="Mesny F."/>
            <person name="Miyauchi S."/>
            <person name="Thiergart T."/>
            <person name="Pickel B."/>
            <person name="Atanasova L."/>
            <person name="Karlsson M."/>
            <person name="Huettel B."/>
            <person name="Barry K.W."/>
            <person name="Haridas S."/>
            <person name="Chen C."/>
            <person name="Bauer D."/>
            <person name="Andreopoulos W."/>
            <person name="Pangilinan J."/>
            <person name="LaButti K."/>
            <person name="Riley R."/>
            <person name="Lipzen A."/>
            <person name="Clum A."/>
            <person name="Drula E."/>
            <person name="Henrissat B."/>
            <person name="Kohler A."/>
            <person name="Grigoriev I.V."/>
            <person name="Martin F.M."/>
            <person name="Hacquard S."/>
        </authorList>
    </citation>
    <scope>NUCLEOTIDE SEQUENCE</scope>
    <source>
        <strain evidence="8">MPI-CAGE-CH-0235</strain>
    </source>
</reference>
<name>A0A8K0SJ19_9HYPO</name>
<evidence type="ECO:0000256" key="4">
    <source>
        <dbReference type="ARBA" id="ARBA00022989"/>
    </source>
</evidence>
<evidence type="ECO:0000313" key="9">
    <source>
        <dbReference type="Proteomes" id="UP000813444"/>
    </source>
</evidence>
<keyword evidence="5 7" id="KW-0472">Membrane</keyword>
<dbReference type="GO" id="GO:0022857">
    <property type="term" value="F:transmembrane transporter activity"/>
    <property type="evidence" value="ECO:0007669"/>
    <property type="project" value="TreeGrafter"/>
</dbReference>
<evidence type="ECO:0000313" key="8">
    <source>
        <dbReference type="EMBL" id="KAH7304533.1"/>
    </source>
</evidence>
<keyword evidence="2" id="KW-0813">Transport</keyword>
<feature type="transmembrane region" description="Helical" evidence="7">
    <location>
        <begin position="106"/>
        <end position="125"/>
    </location>
</feature>
<dbReference type="PANTHER" id="PTHR23501">
    <property type="entry name" value="MAJOR FACILITATOR SUPERFAMILY"/>
    <property type="match status" value="1"/>
</dbReference>
<comment type="caution">
    <text evidence="8">The sequence shown here is derived from an EMBL/GenBank/DDBJ whole genome shotgun (WGS) entry which is preliminary data.</text>
</comment>
<sequence length="423" mass="46313">MQERVETTDFKRGFTFWAIIAGISITSLQSSLEHSVVVTAGPAIVDDLAMGEEYIWITNASGICGGATNGSMLITGRGIQGAGSGGLVMISSVILGDLVPLRQRGYYIAIIMISYTLCMTAGPIEGTLRKKLRRVDYLGNGLLITGTISMLYSLTYAGGGSSWGPMSRLSGPCLFACWETWLRTRACHATKTFSPPDVQNHRHQHVPHWMLVYWGMYFLPVYFQVVRTFSASRTGVALLPMTILSIPSCAIVAALASHVWRGRFTVEWAAFQCICAIGAGIVLETLLPGFQAPVPEEDQATATSTWAFIRAVGGIWGVAVPATILNNRINATAWRISDTSARQLILAGRVYEHASARFVLSFPEATQDRIRLVYRDALRRVFLVAAGIGSLACVLFLLQQDVPFRENLETKYGLTDQSQEKLF</sequence>
<gene>
    <name evidence="8" type="ORF">B0I35DRAFT_471898</name>
</gene>
<evidence type="ECO:0000256" key="7">
    <source>
        <dbReference type="SAM" id="Phobius"/>
    </source>
</evidence>
<feature type="transmembrane region" description="Helical" evidence="7">
    <location>
        <begin position="137"/>
        <end position="158"/>
    </location>
</feature>
<evidence type="ECO:0000256" key="2">
    <source>
        <dbReference type="ARBA" id="ARBA00022448"/>
    </source>
</evidence>
<dbReference type="EMBL" id="JAGPNK010000022">
    <property type="protein sequence ID" value="KAH7304533.1"/>
    <property type="molecule type" value="Genomic_DNA"/>
</dbReference>
<feature type="transmembrane region" description="Helical" evidence="7">
    <location>
        <begin position="236"/>
        <end position="256"/>
    </location>
</feature>
<evidence type="ECO:0000256" key="5">
    <source>
        <dbReference type="ARBA" id="ARBA00023136"/>
    </source>
</evidence>
<organism evidence="8 9">
    <name type="scientific">Stachybotrys elegans</name>
    <dbReference type="NCBI Taxonomy" id="80388"/>
    <lineage>
        <taxon>Eukaryota</taxon>
        <taxon>Fungi</taxon>
        <taxon>Dikarya</taxon>
        <taxon>Ascomycota</taxon>
        <taxon>Pezizomycotina</taxon>
        <taxon>Sordariomycetes</taxon>
        <taxon>Hypocreomycetidae</taxon>
        <taxon>Hypocreales</taxon>
        <taxon>Stachybotryaceae</taxon>
        <taxon>Stachybotrys</taxon>
    </lineage>
</organism>
<feature type="transmembrane region" description="Helical" evidence="7">
    <location>
        <begin position="307"/>
        <end position="325"/>
    </location>
</feature>
<evidence type="ECO:0000256" key="6">
    <source>
        <dbReference type="ARBA" id="ARBA00023180"/>
    </source>
</evidence>
<dbReference type="GO" id="GO:0005886">
    <property type="term" value="C:plasma membrane"/>
    <property type="evidence" value="ECO:0007669"/>
    <property type="project" value="TreeGrafter"/>
</dbReference>
<feature type="transmembrane region" description="Helical" evidence="7">
    <location>
        <begin position="268"/>
        <end position="287"/>
    </location>
</feature>
<keyword evidence="4 7" id="KW-1133">Transmembrane helix</keyword>
<feature type="transmembrane region" description="Helical" evidence="7">
    <location>
        <begin position="377"/>
        <end position="398"/>
    </location>
</feature>
<proteinExistence type="predicted"/>
<evidence type="ECO:0008006" key="10">
    <source>
        <dbReference type="Google" id="ProtNLM"/>
    </source>
</evidence>
<feature type="transmembrane region" description="Helical" evidence="7">
    <location>
        <begin position="12"/>
        <end position="32"/>
    </location>
</feature>
<dbReference type="AlphaFoldDB" id="A0A8K0SJ19"/>
<feature type="transmembrane region" description="Helical" evidence="7">
    <location>
        <begin position="79"/>
        <end position="99"/>
    </location>
</feature>
<keyword evidence="6" id="KW-0325">Glycoprotein</keyword>
<evidence type="ECO:0000256" key="1">
    <source>
        <dbReference type="ARBA" id="ARBA00004141"/>
    </source>
</evidence>
<dbReference type="InterPro" id="IPR036259">
    <property type="entry name" value="MFS_trans_sf"/>
</dbReference>
<protein>
    <recommendedName>
        <fullName evidence="10">Major facilitator superfamily (MFS) profile domain-containing protein</fullName>
    </recommendedName>
</protein>
<feature type="transmembrane region" description="Helical" evidence="7">
    <location>
        <begin position="211"/>
        <end position="230"/>
    </location>
</feature>
<comment type="subcellular location">
    <subcellularLocation>
        <location evidence="1">Membrane</location>
        <topology evidence="1">Multi-pass membrane protein</topology>
    </subcellularLocation>
</comment>
<dbReference type="Proteomes" id="UP000813444">
    <property type="component" value="Unassembled WGS sequence"/>
</dbReference>